<dbReference type="InterPro" id="IPR008145">
    <property type="entry name" value="GK/Ca_channel_bsu"/>
</dbReference>
<dbReference type="Gene3D" id="3.40.50.300">
    <property type="entry name" value="P-loop containing nucleotide triphosphate hydrolases"/>
    <property type="match status" value="1"/>
</dbReference>
<dbReference type="GO" id="GO:0000445">
    <property type="term" value="C:THO complex part of transcription export complex"/>
    <property type="evidence" value="ECO:0007669"/>
    <property type="project" value="TreeGrafter"/>
</dbReference>
<feature type="region of interest" description="Disordered" evidence="1">
    <location>
        <begin position="793"/>
        <end position="833"/>
    </location>
</feature>
<dbReference type="GO" id="GO:0006406">
    <property type="term" value="P:mRNA export from nucleus"/>
    <property type="evidence" value="ECO:0007669"/>
    <property type="project" value="TreeGrafter"/>
</dbReference>
<feature type="region of interest" description="Disordered" evidence="1">
    <location>
        <begin position="321"/>
        <end position="347"/>
    </location>
</feature>
<feature type="compositionally biased region" description="Polar residues" evidence="1">
    <location>
        <begin position="797"/>
        <end position="806"/>
    </location>
</feature>
<dbReference type="InterPro" id="IPR027417">
    <property type="entry name" value="P-loop_NTPase"/>
</dbReference>
<evidence type="ECO:0000313" key="3">
    <source>
        <dbReference type="EMBL" id="KAK7751498.1"/>
    </source>
</evidence>
<dbReference type="PANTHER" id="PTHR13265:SF0">
    <property type="entry name" value="HPR1"/>
    <property type="match status" value="1"/>
</dbReference>
<reference evidence="3 4" key="1">
    <citation type="submission" date="2024-02" db="EMBL/GenBank/DDBJ databases">
        <title>De novo assembly and annotation of 12 fungi associated with fruit tree decline syndrome in Ontario, Canada.</title>
        <authorList>
            <person name="Sulman M."/>
            <person name="Ellouze W."/>
            <person name="Ilyukhin E."/>
        </authorList>
    </citation>
    <scope>NUCLEOTIDE SEQUENCE [LARGE SCALE GENOMIC DNA]</scope>
    <source>
        <strain evidence="3 4">M11/M66-122</strain>
    </source>
</reference>
<protein>
    <recommendedName>
        <fullName evidence="2">Guanylate kinase-like domain-containing protein</fullName>
    </recommendedName>
</protein>
<feature type="domain" description="Guanylate kinase-like" evidence="2">
    <location>
        <begin position="611"/>
        <end position="794"/>
    </location>
</feature>
<proteinExistence type="predicted"/>
<dbReference type="Proteomes" id="UP001320420">
    <property type="component" value="Unassembled WGS sequence"/>
</dbReference>
<feature type="region of interest" description="Disordered" evidence="1">
    <location>
        <begin position="587"/>
        <end position="618"/>
    </location>
</feature>
<dbReference type="CDD" id="cd00071">
    <property type="entry name" value="GMPK"/>
    <property type="match status" value="1"/>
</dbReference>
<keyword evidence="4" id="KW-1185">Reference proteome</keyword>
<accession>A0AAN9UPL4</accession>
<feature type="compositionally biased region" description="Basic and acidic residues" evidence="1">
    <location>
        <begin position="238"/>
        <end position="249"/>
    </location>
</feature>
<dbReference type="InterPro" id="IPR008144">
    <property type="entry name" value="Guanylate_kin-like_dom"/>
</dbReference>
<dbReference type="SMART" id="SM00072">
    <property type="entry name" value="GuKc"/>
    <property type="match status" value="1"/>
</dbReference>
<dbReference type="AlphaFoldDB" id="A0AAN9UPL4"/>
<comment type="caution">
    <text evidence="3">The sequence shown here is derived from an EMBL/GenBank/DDBJ whole genome shotgun (WGS) entry which is preliminary data.</text>
</comment>
<organism evidence="3 4">
    <name type="scientific">Diatrype stigma</name>
    <dbReference type="NCBI Taxonomy" id="117547"/>
    <lineage>
        <taxon>Eukaryota</taxon>
        <taxon>Fungi</taxon>
        <taxon>Dikarya</taxon>
        <taxon>Ascomycota</taxon>
        <taxon>Pezizomycotina</taxon>
        <taxon>Sordariomycetes</taxon>
        <taxon>Xylariomycetidae</taxon>
        <taxon>Xylariales</taxon>
        <taxon>Diatrypaceae</taxon>
        <taxon>Diatrype</taxon>
    </lineage>
</organism>
<dbReference type="SUPFAM" id="SSF52540">
    <property type="entry name" value="P-loop containing nucleoside triphosphate hydrolases"/>
    <property type="match status" value="1"/>
</dbReference>
<name>A0AAN9UPL4_9PEZI</name>
<dbReference type="InterPro" id="IPR021861">
    <property type="entry name" value="THO_THOC1"/>
</dbReference>
<dbReference type="EMBL" id="JAKJXP020000049">
    <property type="protein sequence ID" value="KAK7751498.1"/>
    <property type="molecule type" value="Genomic_DNA"/>
</dbReference>
<evidence type="ECO:0000259" key="2">
    <source>
        <dbReference type="PROSITE" id="PS50052"/>
    </source>
</evidence>
<evidence type="ECO:0000313" key="4">
    <source>
        <dbReference type="Proteomes" id="UP001320420"/>
    </source>
</evidence>
<feature type="compositionally biased region" description="Basic and acidic residues" evidence="1">
    <location>
        <begin position="600"/>
        <end position="612"/>
    </location>
</feature>
<gene>
    <name evidence="3" type="ORF">SLS62_006583</name>
</gene>
<sequence>MPSAITDGHSVPQVTAVGDLLSEALDHARIVKPTSSIEPALNKSDFESLLARLVPVFTSAPTGQAADRARQYAVIETAARDLFSNLIAGTPIGSPEFVQVWNLFDILSILSDNEQCDAALLFWLVEELLDSQTIEGCRTVFDFLESRRDRITAKNFQPKKLVILRACNELLRRLSRAEDTAFCGRVFIFMFQSFPLHDRSSVNLRGEYHAENVTTFEEAPANGEDIPDKMEVDIDSEADKAKDEKDPKSAAKAVSFDAKNKPAPDKPVDMSALYPVFWSLQHFFSQPMTLFDGAQFTKFKKGMDATLSAFETVDKLQKTSKTTDETKIVPQKRKSPEAAEERDGSNYNPKYLTSRDLFELEISDLYFRRHILIQALIIIEFLLSLTPLAKSKLASIKQPNKAVVYNEHVLSDEDAKWTRAIKERITSYLQAGPDGYFFFRIVDSVLSRDKGWAFWKAESCPTIEKPAVAPAEYSEAMASARRLATNKRLRPTPMGSMSLDFLKGEDSASALERLKDPARWKLPDLQVFKEKIAADDLDMDFANTEKEKGRLIDSKASKTWRALRIARGSRLAAFDKIEDWQNIEAIFQEQPDSEDEAEKDEGPKGRRPEDQRPIVLSGSAGVGRSTLAGMLLDKQNGVFGKVVQHTTRSPQEGEVDGRDYHFVDAKTFNTIRDGDYFLEFRTREEVSYGTSRKAADALAESEKIPLIILDREGCEMAKDNGYSARFILITPPSPDDVVSRLTKDGKLSEDSIQEAKQNAIADLEQSKNGEHSYDITITNDDVEKAYESLERFIYDTSPKTNGGNESTGEDVAMDDTPSGEANPAKETNEPAEA</sequence>
<feature type="region of interest" description="Disordered" evidence="1">
    <location>
        <begin position="238"/>
        <end position="265"/>
    </location>
</feature>
<dbReference type="Pfam" id="PF00625">
    <property type="entry name" value="Guanylate_kin"/>
    <property type="match status" value="1"/>
</dbReference>
<feature type="compositionally biased region" description="Basic and acidic residues" evidence="1">
    <location>
        <begin position="334"/>
        <end position="344"/>
    </location>
</feature>
<dbReference type="PROSITE" id="PS50052">
    <property type="entry name" value="GUANYLATE_KINASE_2"/>
    <property type="match status" value="1"/>
</dbReference>
<dbReference type="Pfam" id="PF11957">
    <property type="entry name" value="efThoc1"/>
    <property type="match status" value="1"/>
</dbReference>
<evidence type="ECO:0000256" key="1">
    <source>
        <dbReference type="SAM" id="MobiDB-lite"/>
    </source>
</evidence>
<dbReference type="PANTHER" id="PTHR13265">
    <property type="entry name" value="THO COMPLEX SUBUNIT 1"/>
    <property type="match status" value="1"/>
</dbReference>